<proteinExistence type="predicted"/>
<name>A0A183L4V7_9TREM</name>
<sequence length="57" mass="6619">MIMQLIIVKLNKLTLKIMISFIVLTIIRSRILIYSLLNLLFISIIFIMIITTIVNVV</sequence>
<dbReference type="Proteomes" id="UP000279833">
    <property type="component" value="Unassembled WGS sequence"/>
</dbReference>
<keyword evidence="3" id="KW-1185">Reference proteome</keyword>
<reference evidence="2 3" key="2">
    <citation type="submission" date="2018-11" db="EMBL/GenBank/DDBJ databases">
        <authorList>
            <consortium name="Pathogen Informatics"/>
        </authorList>
    </citation>
    <scope>NUCLEOTIDE SEQUENCE [LARGE SCALE GENOMIC DNA]</scope>
    <source>
        <strain evidence="2">Dakar</strain>
        <strain evidence="3">Dakar, Senegal</strain>
    </source>
</reference>
<organism evidence="4">
    <name type="scientific">Schistosoma curassoni</name>
    <dbReference type="NCBI Taxonomy" id="6186"/>
    <lineage>
        <taxon>Eukaryota</taxon>
        <taxon>Metazoa</taxon>
        <taxon>Spiralia</taxon>
        <taxon>Lophotrochozoa</taxon>
        <taxon>Platyhelminthes</taxon>
        <taxon>Trematoda</taxon>
        <taxon>Digenea</taxon>
        <taxon>Strigeidida</taxon>
        <taxon>Schistosomatoidea</taxon>
        <taxon>Schistosomatidae</taxon>
        <taxon>Schistosoma</taxon>
    </lineage>
</organism>
<feature type="transmembrane region" description="Helical" evidence="1">
    <location>
        <begin position="6"/>
        <end position="24"/>
    </location>
</feature>
<gene>
    <name evidence="2" type="ORF">SCUD_LOCUS22369</name>
</gene>
<keyword evidence="1" id="KW-0812">Transmembrane</keyword>
<dbReference type="WBParaSite" id="SCUD_0002237201-mRNA-1">
    <property type="protein sequence ID" value="SCUD_0002237201-mRNA-1"/>
    <property type="gene ID" value="SCUD_0002237201"/>
</dbReference>
<dbReference type="AlphaFoldDB" id="A0A183L4V7"/>
<accession>A0A183L4V7</accession>
<keyword evidence="1" id="KW-0472">Membrane</keyword>
<evidence type="ECO:0000313" key="3">
    <source>
        <dbReference type="Proteomes" id="UP000279833"/>
    </source>
</evidence>
<dbReference type="EMBL" id="UZAK01049150">
    <property type="protein sequence ID" value="VDP78717.1"/>
    <property type="molecule type" value="Genomic_DNA"/>
</dbReference>
<evidence type="ECO:0000313" key="2">
    <source>
        <dbReference type="EMBL" id="VDP78717.1"/>
    </source>
</evidence>
<evidence type="ECO:0000256" key="1">
    <source>
        <dbReference type="SAM" id="Phobius"/>
    </source>
</evidence>
<protein>
    <submittedName>
        <fullName evidence="2 4">Uncharacterized protein</fullName>
    </submittedName>
</protein>
<evidence type="ECO:0000313" key="4">
    <source>
        <dbReference type="WBParaSite" id="SCUD_0002237201-mRNA-1"/>
    </source>
</evidence>
<reference evidence="4" key="1">
    <citation type="submission" date="2016-06" db="UniProtKB">
        <authorList>
            <consortium name="WormBaseParasite"/>
        </authorList>
    </citation>
    <scope>IDENTIFICATION</scope>
</reference>
<feature type="transmembrane region" description="Helical" evidence="1">
    <location>
        <begin position="31"/>
        <end position="54"/>
    </location>
</feature>
<keyword evidence="1" id="KW-1133">Transmembrane helix</keyword>